<dbReference type="InterPro" id="IPR023600">
    <property type="entry name" value="Folylpolyglutamate_synth_euk"/>
</dbReference>
<dbReference type="AlphaFoldDB" id="A0A1L9NA71"/>
<keyword evidence="10 18" id="KW-0547">Nucleotide-binding</keyword>
<dbReference type="Proteomes" id="UP000184304">
    <property type="component" value="Unassembled WGS sequence"/>
</dbReference>
<evidence type="ECO:0000256" key="3">
    <source>
        <dbReference type="ARBA" id="ARBA00004496"/>
    </source>
</evidence>
<feature type="domain" description="Mur ligase central" evidence="21">
    <location>
        <begin position="81"/>
        <end position="262"/>
    </location>
</feature>
<protein>
    <recommendedName>
        <fullName evidence="17">Folylpolyglutamate synthase</fullName>
        <ecNumber evidence="17">6.3.2.17</ecNumber>
    </recommendedName>
    <alternativeName>
        <fullName evidence="17">Folylpoly-gamma-glutamate synthetase</fullName>
    </alternativeName>
    <alternativeName>
        <fullName evidence="17">Tetrahydrofolylpolyglutamate synthase</fullName>
    </alternativeName>
</protein>
<dbReference type="PIRSF" id="PIRSF038895">
    <property type="entry name" value="FPGS"/>
    <property type="match status" value="1"/>
</dbReference>
<comment type="function">
    <text evidence="17">Catalyzes conversion of folates to polyglutamate derivatives allowing concentration of folate compounds in the cell and the intracellular retention of these cofactors, which are important substrates for most of the folate-dependent enzymes that are involved in one-carbon transfer reactions involved in purine, pyrimidine and amino acid synthesis.</text>
</comment>
<feature type="region of interest" description="Disordered" evidence="20">
    <location>
        <begin position="23"/>
        <end position="45"/>
    </location>
</feature>
<dbReference type="GO" id="GO:0005524">
    <property type="term" value="F:ATP binding"/>
    <property type="evidence" value="ECO:0007669"/>
    <property type="project" value="UniProtKB-KW"/>
</dbReference>
<dbReference type="VEuPathDB" id="FungiDB:ASPTUDRAFT_53489"/>
<dbReference type="SUPFAM" id="SSF53244">
    <property type="entry name" value="MurD-like peptide ligases, peptide-binding domain"/>
    <property type="match status" value="1"/>
</dbReference>
<dbReference type="InterPro" id="IPR018109">
    <property type="entry name" value="Folylpolyglutamate_synth_CS"/>
</dbReference>
<evidence type="ECO:0000256" key="14">
    <source>
        <dbReference type="ARBA" id="ARBA00023128"/>
    </source>
</evidence>
<evidence type="ECO:0000313" key="22">
    <source>
        <dbReference type="EMBL" id="OJI86208.1"/>
    </source>
</evidence>
<gene>
    <name evidence="22" type="ORF">ASPTUDRAFT_53489</name>
</gene>
<proteinExistence type="inferred from homology"/>
<comment type="subcellular location">
    <subcellularLocation>
        <location evidence="3">Cytoplasm</location>
    </subcellularLocation>
    <subcellularLocation>
        <location evidence="1">Mitochondrion inner membrane</location>
    </subcellularLocation>
    <subcellularLocation>
        <location evidence="2">Mitochondrion matrix</location>
    </subcellularLocation>
</comment>
<dbReference type="GO" id="GO:0005743">
    <property type="term" value="C:mitochondrial inner membrane"/>
    <property type="evidence" value="ECO:0007669"/>
    <property type="project" value="UniProtKB-SubCell"/>
</dbReference>
<keyword evidence="15" id="KW-0472">Membrane</keyword>
<comment type="cofactor">
    <cofactor evidence="17">
        <name>a monovalent cation</name>
        <dbReference type="ChEBI" id="CHEBI:60242"/>
    </cofactor>
    <text evidence="17">A monovalent cation.</text>
</comment>
<sequence>MFAVNSKNELTRTYEQDALSLLESRRRRARPRTNPSVQAEKSPANVTPTVRGIPCLHGMSEWLQTLGHSDSDISRLNIIHVTGTKGKGSTCEFTRSILHAHGLRTGFPSKIGLYTSPHIQCIRERIQLNNNPITENLFTKYFFEVWDTLIDTKIQNAATTQQPPRYLQFLALLAFHTFIRENVDAAIIEVHQGGEFDATNVIQNPVVTGITSLGLDHLDQLGPTVESIAWHKSGIFKPGAPALTVPQEDGPSEVLHARAAEKRTSLTIVPLNPNLPTDSNVLGITVQRLNCSLALELARTFLKAKAPDHVIEPEDITIAMTDIFLIGRFEIINDPDGQSQWFVDGAHNTLSLEKTAEWFSDMTKRSAEQTHRILIFSHFSKDRDGLALLACLADSLVKQDALPGHVIFTTYIERADKSRTEKMDKDILPTTLPDLSVLALFAERWKATVPRGTSLISTKETIEEAIDTARSIGAQQDGRAQVLITGCFLLVGGALNILRCSSDI</sequence>
<evidence type="ECO:0000256" key="2">
    <source>
        <dbReference type="ARBA" id="ARBA00004305"/>
    </source>
</evidence>
<evidence type="ECO:0000256" key="12">
    <source>
        <dbReference type="ARBA" id="ARBA00022840"/>
    </source>
</evidence>
<comment type="pathway">
    <text evidence="4 17">Cofactor biosynthesis; tetrahydrofolylpolyglutamate biosynthesis.</text>
</comment>
<dbReference type="OMA" id="VENFKWA"/>
<dbReference type="STRING" id="767770.A0A1L9NA71"/>
<dbReference type="Gene3D" id="3.90.190.20">
    <property type="entry name" value="Mur ligase, C-terminal domain"/>
    <property type="match status" value="1"/>
</dbReference>
<evidence type="ECO:0000256" key="7">
    <source>
        <dbReference type="ARBA" id="ARBA00022563"/>
    </source>
</evidence>
<keyword evidence="6" id="KW-0963">Cytoplasm</keyword>
<name>A0A1L9NA71_ASPTC</name>
<keyword evidence="8 17" id="KW-0436">Ligase</keyword>
<evidence type="ECO:0000256" key="8">
    <source>
        <dbReference type="ARBA" id="ARBA00022598"/>
    </source>
</evidence>
<dbReference type="GO" id="GO:0005829">
    <property type="term" value="C:cytosol"/>
    <property type="evidence" value="ECO:0007669"/>
    <property type="project" value="TreeGrafter"/>
</dbReference>
<accession>A0A1L9NA71</accession>
<keyword evidence="14" id="KW-0496">Mitochondrion</keyword>
<keyword evidence="11" id="KW-0999">Mitochondrion inner membrane</keyword>
<dbReference type="NCBIfam" id="TIGR01499">
    <property type="entry name" value="folC"/>
    <property type="match status" value="1"/>
</dbReference>
<keyword evidence="9 19" id="KW-0479">Metal-binding</keyword>
<evidence type="ECO:0000256" key="19">
    <source>
        <dbReference type="PIRSR" id="PIRSR038895-2"/>
    </source>
</evidence>
<organism evidence="22 23">
    <name type="scientific">Aspergillus tubingensis (strain CBS 134.48)</name>
    <dbReference type="NCBI Taxonomy" id="767770"/>
    <lineage>
        <taxon>Eukaryota</taxon>
        <taxon>Fungi</taxon>
        <taxon>Dikarya</taxon>
        <taxon>Ascomycota</taxon>
        <taxon>Pezizomycotina</taxon>
        <taxon>Eurotiomycetes</taxon>
        <taxon>Eurotiomycetidae</taxon>
        <taxon>Eurotiales</taxon>
        <taxon>Aspergillaceae</taxon>
        <taxon>Aspergillus</taxon>
        <taxon>Aspergillus subgen. Circumdati</taxon>
    </lineage>
</organism>
<evidence type="ECO:0000256" key="13">
    <source>
        <dbReference type="ARBA" id="ARBA00022842"/>
    </source>
</evidence>
<evidence type="ECO:0000256" key="10">
    <source>
        <dbReference type="ARBA" id="ARBA00022741"/>
    </source>
</evidence>
<dbReference type="GO" id="GO:0004326">
    <property type="term" value="F:tetrahydrofolylpolyglutamate synthase activity"/>
    <property type="evidence" value="ECO:0007669"/>
    <property type="project" value="UniProtKB-EC"/>
</dbReference>
<dbReference type="EC" id="6.3.2.17" evidence="17"/>
<dbReference type="UniPathway" id="UPA00850"/>
<dbReference type="InterPro" id="IPR013221">
    <property type="entry name" value="Mur_ligase_cen"/>
</dbReference>
<evidence type="ECO:0000256" key="9">
    <source>
        <dbReference type="ARBA" id="ARBA00022723"/>
    </source>
</evidence>
<evidence type="ECO:0000256" key="11">
    <source>
        <dbReference type="ARBA" id="ARBA00022792"/>
    </source>
</evidence>
<feature type="binding site" evidence="19">
    <location>
        <position position="217"/>
    </location>
    <ligand>
        <name>Mg(2+)</name>
        <dbReference type="ChEBI" id="CHEBI:18420"/>
        <label>1</label>
    </ligand>
</feature>
<evidence type="ECO:0000256" key="15">
    <source>
        <dbReference type="ARBA" id="ARBA00023136"/>
    </source>
</evidence>
<evidence type="ECO:0000256" key="1">
    <source>
        <dbReference type="ARBA" id="ARBA00004273"/>
    </source>
</evidence>
<keyword evidence="13 19" id="KW-0460">Magnesium</keyword>
<dbReference type="InterPro" id="IPR036615">
    <property type="entry name" value="Mur_ligase_C_dom_sf"/>
</dbReference>
<evidence type="ECO:0000256" key="16">
    <source>
        <dbReference type="ARBA" id="ARBA00047493"/>
    </source>
</evidence>
<evidence type="ECO:0000256" key="4">
    <source>
        <dbReference type="ARBA" id="ARBA00005150"/>
    </source>
</evidence>
<comment type="similarity">
    <text evidence="5 17">Belongs to the folylpolyglutamate synthase family.</text>
</comment>
<dbReference type="PANTHER" id="PTHR11136:SF5">
    <property type="entry name" value="FOLYLPOLYGLUTAMATE SYNTHASE, MITOCHONDRIAL"/>
    <property type="match status" value="1"/>
</dbReference>
<keyword evidence="7 17" id="KW-0554">One-carbon metabolism</keyword>
<evidence type="ECO:0000256" key="6">
    <source>
        <dbReference type="ARBA" id="ARBA00022490"/>
    </source>
</evidence>
<dbReference type="EMBL" id="KV878187">
    <property type="protein sequence ID" value="OJI86208.1"/>
    <property type="molecule type" value="Genomic_DNA"/>
</dbReference>
<feature type="binding site" evidence="19">
    <location>
        <position position="189"/>
    </location>
    <ligand>
        <name>Mg(2+)</name>
        <dbReference type="ChEBI" id="CHEBI:18420"/>
        <label>1</label>
    </ligand>
</feature>
<feature type="binding site" evidence="19">
    <location>
        <position position="116"/>
    </location>
    <ligand>
        <name>Mg(2+)</name>
        <dbReference type="ChEBI" id="CHEBI:18420"/>
        <label>1</label>
    </ligand>
</feature>
<dbReference type="GO" id="GO:0005759">
    <property type="term" value="C:mitochondrial matrix"/>
    <property type="evidence" value="ECO:0007669"/>
    <property type="project" value="UniProtKB-SubCell"/>
</dbReference>
<feature type="binding site" evidence="18">
    <location>
        <position position="328"/>
    </location>
    <ligand>
        <name>ATP</name>
        <dbReference type="ChEBI" id="CHEBI:30616"/>
    </ligand>
</feature>
<evidence type="ECO:0000256" key="5">
    <source>
        <dbReference type="ARBA" id="ARBA00008276"/>
    </source>
</evidence>
<feature type="binding site" evidence="18">
    <location>
        <position position="344"/>
    </location>
    <ligand>
        <name>ATP</name>
        <dbReference type="ChEBI" id="CHEBI:30616"/>
    </ligand>
</feature>
<evidence type="ECO:0000256" key="18">
    <source>
        <dbReference type="PIRSR" id="PIRSR038895-1"/>
    </source>
</evidence>
<keyword evidence="12 18" id="KW-0067">ATP-binding</keyword>
<feature type="compositionally biased region" description="Polar residues" evidence="20">
    <location>
        <begin position="33"/>
        <end position="45"/>
    </location>
</feature>
<dbReference type="OrthoDB" id="5212574at2759"/>
<dbReference type="InterPro" id="IPR036565">
    <property type="entry name" value="Mur-like_cat_sf"/>
</dbReference>
<comment type="catalytic activity">
    <reaction evidence="16 17">
        <text>(6S)-5,6,7,8-tetrahydrofolyl-(gamma-L-Glu)(n) + L-glutamate + ATP = (6S)-5,6,7,8-tetrahydrofolyl-(gamma-L-Glu)(n+1) + ADP + phosphate + H(+)</text>
        <dbReference type="Rhea" id="RHEA:10580"/>
        <dbReference type="Rhea" id="RHEA-COMP:14738"/>
        <dbReference type="Rhea" id="RHEA-COMP:14740"/>
        <dbReference type="ChEBI" id="CHEBI:15378"/>
        <dbReference type="ChEBI" id="CHEBI:29985"/>
        <dbReference type="ChEBI" id="CHEBI:30616"/>
        <dbReference type="ChEBI" id="CHEBI:43474"/>
        <dbReference type="ChEBI" id="CHEBI:141005"/>
        <dbReference type="ChEBI" id="CHEBI:456216"/>
        <dbReference type="EC" id="6.3.2.17"/>
    </reaction>
</comment>
<reference evidence="23" key="1">
    <citation type="journal article" date="2017" name="Genome Biol.">
        <title>Comparative genomics reveals high biological diversity and specific adaptations in the industrially and medically important fungal genus Aspergillus.</title>
        <authorList>
            <person name="de Vries R.P."/>
            <person name="Riley R."/>
            <person name="Wiebenga A."/>
            <person name="Aguilar-Osorio G."/>
            <person name="Amillis S."/>
            <person name="Uchima C.A."/>
            <person name="Anderluh G."/>
            <person name="Asadollahi M."/>
            <person name="Askin M."/>
            <person name="Barry K."/>
            <person name="Battaglia E."/>
            <person name="Bayram O."/>
            <person name="Benocci T."/>
            <person name="Braus-Stromeyer S.A."/>
            <person name="Caldana C."/>
            <person name="Canovas D."/>
            <person name="Cerqueira G.C."/>
            <person name="Chen F."/>
            <person name="Chen W."/>
            <person name="Choi C."/>
            <person name="Clum A."/>
            <person name="Dos Santos R.A."/>
            <person name="Damasio A.R."/>
            <person name="Diallinas G."/>
            <person name="Emri T."/>
            <person name="Fekete E."/>
            <person name="Flipphi M."/>
            <person name="Freyberg S."/>
            <person name="Gallo A."/>
            <person name="Gournas C."/>
            <person name="Habgood R."/>
            <person name="Hainaut M."/>
            <person name="Harispe M.L."/>
            <person name="Henrissat B."/>
            <person name="Hilden K.S."/>
            <person name="Hope R."/>
            <person name="Hossain A."/>
            <person name="Karabika E."/>
            <person name="Karaffa L."/>
            <person name="Karanyi Z."/>
            <person name="Krasevec N."/>
            <person name="Kuo A."/>
            <person name="Kusch H."/>
            <person name="LaButti K."/>
            <person name="Lagendijk E.L."/>
            <person name="Lapidus A."/>
            <person name="Levasseur A."/>
            <person name="Lindquist E."/>
            <person name="Lipzen A."/>
            <person name="Logrieco A.F."/>
            <person name="MacCabe A."/>
            <person name="Maekelae M.R."/>
            <person name="Malavazi I."/>
            <person name="Melin P."/>
            <person name="Meyer V."/>
            <person name="Mielnichuk N."/>
            <person name="Miskei M."/>
            <person name="Molnar A.P."/>
            <person name="Mule G."/>
            <person name="Ngan C.Y."/>
            <person name="Orejas M."/>
            <person name="Orosz E."/>
            <person name="Ouedraogo J.P."/>
            <person name="Overkamp K.M."/>
            <person name="Park H.-S."/>
            <person name="Perrone G."/>
            <person name="Piumi F."/>
            <person name="Punt P.J."/>
            <person name="Ram A.F."/>
            <person name="Ramon A."/>
            <person name="Rauscher S."/>
            <person name="Record E."/>
            <person name="Riano-Pachon D.M."/>
            <person name="Robert V."/>
            <person name="Roehrig J."/>
            <person name="Ruller R."/>
            <person name="Salamov A."/>
            <person name="Salih N.S."/>
            <person name="Samson R.A."/>
            <person name="Sandor E."/>
            <person name="Sanguinetti M."/>
            <person name="Schuetze T."/>
            <person name="Sepcic K."/>
            <person name="Shelest E."/>
            <person name="Sherlock G."/>
            <person name="Sophianopoulou V."/>
            <person name="Squina F.M."/>
            <person name="Sun H."/>
            <person name="Susca A."/>
            <person name="Todd R.B."/>
            <person name="Tsang A."/>
            <person name="Unkles S.E."/>
            <person name="van de Wiele N."/>
            <person name="van Rossen-Uffink D."/>
            <person name="Oliveira J.V."/>
            <person name="Vesth T.C."/>
            <person name="Visser J."/>
            <person name="Yu J.-H."/>
            <person name="Zhou M."/>
            <person name="Andersen M.R."/>
            <person name="Archer D.B."/>
            <person name="Baker S.E."/>
            <person name="Benoit I."/>
            <person name="Brakhage A.A."/>
            <person name="Braus G.H."/>
            <person name="Fischer R."/>
            <person name="Frisvad J.C."/>
            <person name="Goldman G.H."/>
            <person name="Houbraken J."/>
            <person name="Oakley B."/>
            <person name="Pocsi I."/>
            <person name="Scazzocchio C."/>
            <person name="Seiboth B."/>
            <person name="vanKuyk P.A."/>
            <person name="Wortman J."/>
            <person name="Dyer P.S."/>
            <person name="Grigoriev I.V."/>
        </authorList>
    </citation>
    <scope>NUCLEOTIDE SEQUENCE [LARGE SCALE GENOMIC DNA]</scope>
    <source>
        <strain evidence="23">CBS 134.48</strain>
    </source>
</reference>
<evidence type="ECO:0000256" key="20">
    <source>
        <dbReference type="SAM" id="MobiDB-lite"/>
    </source>
</evidence>
<evidence type="ECO:0000259" key="21">
    <source>
        <dbReference type="Pfam" id="PF08245"/>
    </source>
</evidence>
<evidence type="ECO:0000313" key="23">
    <source>
        <dbReference type="Proteomes" id="UP000184304"/>
    </source>
</evidence>
<dbReference type="SUPFAM" id="SSF53623">
    <property type="entry name" value="MurD-like peptide ligases, catalytic domain"/>
    <property type="match status" value="1"/>
</dbReference>
<dbReference type="InterPro" id="IPR001645">
    <property type="entry name" value="Folylpolyglutamate_synth"/>
</dbReference>
<dbReference type="Pfam" id="PF08245">
    <property type="entry name" value="Mur_ligase_M"/>
    <property type="match status" value="1"/>
</dbReference>
<evidence type="ECO:0000256" key="17">
    <source>
        <dbReference type="PIRNR" id="PIRNR038895"/>
    </source>
</evidence>
<dbReference type="Gene3D" id="3.40.1190.10">
    <property type="entry name" value="Mur-like, catalytic domain"/>
    <property type="match status" value="1"/>
</dbReference>
<keyword evidence="23" id="KW-1185">Reference proteome</keyword>
<dbReference type="GO" id="GO:0046872">
    <property type="term" value="F:metal ion binding"/>
    <property type="evidence" value="ECO:0007669"/>
    <property type="project" value="UniProtKB-KW"/>
</dbReference>
<dbReference type="GO" id="GO:0006730">
    <property type="term" value="P:one-carbon metabolic process"/>
    <property type="evidence" value="ECO:0007669"/>
    <property type="project" value="UniProtKB-KW"/>
</dbReference>
<dbReference type="PANTHER" id="PTHR11136">
    <property type="entry name" value="FOLYLPOLYGLUTAMATE SYNTHASE-RELATED"/>
    <property type="match status" value="1"/>
</dbReference>
<dbReference type="PROSITE" id="PS01011">
    <property type="entry name" value="FOLYLPOLYGLU_SYNT_1"/>
    <property type="match status" value="1"/>
</dbReference>